<dbReference type="EMBL" id="OC002970">
    <property type="protein sequence ID" value="CAD7262629.1"/>
    <property type="molecule type" value="Genomic_DNA"/>
</dbReference>
<dbReference type="SUPFAM" id="SSF50978">
    <property type="entry name" value="WD40 repeat-like"/>
    <property type="match status" value="1"/>
</dbReference>
<dbReference type="InterPro" id="IPR036322">
    <property type="entry name" value="WD40_repeat_dom_sf"/>
</dbReference>
<evidence type="ECO:0000256" key="7">
    <source>
        <dbReference type="PROSITE-ProRule" id="PRU00221"/>
    </source>
</evidence>
<dbReference type="PROSITE" id="PS50082">
    <property type="entry name" value="WD_REPEATS_2"/>
    <property type="match status" value="1"/>
</dbReference>
<organism evidence="9">
    <name type="scientific">Timema shepardi</name>
    <name type="common">Walking stick</name>
    <dbReference type="NCBI Taxonomy" id="629360"/>
    <lineage>
        <taxon>Eukaryota</taxon>
        <taxon>Metazoa</taxon>
        <taxon>Ecdysozoa</taxon>
        <taxon>Arthropoda</taxon>
        <taxon>Hexapoda</taxon>
        <taxon>Insecta</taxon>
        <taxon>Pterygota</taxon>
        <taxon>Neoptera</taxon>
        <taxon>Polyneoptera</taxon>
        <taxon>Phasmatodea</taxon>
        <taxon>Timematodea</taxon>
        <taxon>Timematoidea</taxon>
        <taxon>Timematidae</taxon>
        <taxon>Timema</taxon>
    </lineage>
</organism>
<keyword evidence="3 7" id="KW-0853">WD repeat</keyword>
<feature type="repeat" description="WD" evidence="7">
    <location>
        <begin position="66"/>
        <end position="97"/>
    </location>
</feature>
<dbReference type="InterPro" id="IPR039857">
    <property type="entry name" value="Ift122/121"/>
</dbReference>
<dbReference type="AlphaFoldDB" id="A0A7R9AXZ5"/>
<protein>
    <recommendedName>
        <fullName evidence="2">Intraflagellar transport protein 122 homolog</fullName>
    </recommendedName>
</protein>
<dbReference type="GO" id="GO:0061512">
    <property type="term" value="P:protein localization to cilium"/>
    <property type="evidence" value="ECO:0007669"/>
    <property type="project" value="TreeGrafter"/>
</dbReference>
<dbReference type="GO" id="GO:1905515">
    <property type="term" value="P:non-motile cilium assembly"/>
    <property type="evidence" value="ECO:0007669"/>
    <property type="project" value="TreeGrafter"/>
</dbReference>
<dbReference type="InterPro" id="IPR015943">
    <property type="entry name" value="WD40/YVTN_repeat-like_dom_sf"/>
</dbReference>
<comment type="subcellular location">
    <subcellularLocation>
        <location evidence="1">Cell projection</location>
        <location evidence="1">Cilium</location>
    </subcellularLocation>
</comment>
<sequence>MPEHVLLSDNVKQSSQALLFSTVSTVCASIQMEHTWLSRPDCKSWCTTRVTGHSFNHSKQLSSTRIVRHKDMVYCVCYARDGKRFASGSADKSVIVWTSKLEGVLKYS</sequence>
<evidence type="ECO:0000256" key="3">
    <source>
        <dbReference type="ARBA" id="ARBA00022574"/>
    </source>
</evidence>
<evidence type="ECO:0000256" key="6">
    <source>
        <dbReference type="ARBA" id="ARBA00023273"/>
    </source>
</evidence>
<evidence type="ECO:0000256" key="5">
    <source>
        <dbReference type="ARBA" id="ARBA00023069"/>
    </source>
</evidence>
<dbReference type="PANTHER" id="PTHR12764:SF4">
    <property type="entry name" value="INTRAFLAGELLAR TRANSPORT PROTEIN 122 HOMOLOG"/>
    <property type="match status" value="1"/>
</dbReference>
<proteinExistence type="predicted"/>
<evidence type="ECO:0000256" key="2">
    <source>
        <dbReference type="ARBA" id="ARBA00019442"/>
    </source>
</evidence>
<accession>A0A7R9AXZ5</accession>
<evidence type="ECO:0000256" key="1">
    <source>
        <dbReference type="ARBA" id="ARBA00004138"/>
    </source>
</evidence>
<dbReference type="Pfam" id="PF23381">
    <property type="entry name" value="Beta-prop_IFT122_1st"/>
    <property type="match status" value="1"/>
</dbReference>
<gene>
    <name evidence="9" type="ORF">TSIB3V08_LOCUS6731</name>
</gene>
<name>A0A7R9AXZ5_TIMSH</name>
<reference evidence="9" key="1">
    <citation type="submission" date="2020-11" db="EMBL/GenBank/DDBJ databases">
        <authorList>
            <person name="Tran Van P."/>
        </authorList>
    </citation>
    <scope>NUCLEOTIDE SEQUENCE</scope>
</reference>
<dbReference type="InterPro" id="IPR056153">
    <property type="entry name" value="Beta-prop_IFT122_1st"/>
</dbReference>
<dbReference type="GO" id="GO:0030991">
    <property type="term" value="C:intraciliary transport particle A"/>
    <property type="evidence" value="ECO:0007669"/>
    <property type="project" value="TreeGrafter"/>
</dbReference>
<keyword evidence="5" id="KW-0969">Cilium</keyword>
<feature type="domain" description="IFT122 first beta-propeller" evidence="8">
    <location>
        <begin position="66"/>
        <end position="107"/>
    </location>
</feature>
<dbReference type="GO" id="GO:0035721">
    <property type="term" value="P:intraciliary retrograde transport"/>
    <property type="evidence" value="ECO:0007669"/>
    <property type="project" value="TreeGrafter"/>
</dbReference>
<evidence type="ECO:0000313" key="9">
    <source>
        <dbReference type="EMBL" id="CAD7262629.1"/>
    </source>
</evidence>
<dbReference type="SMART" id="SM00320">
    <property type="entry name" value="WD40"/>
    <property type="match status" value="1"/>
</dbReference>
<dbReference type="Gene3D" id="2.130.10.10">
    <property type="entry name" value="YVTN repeat-like/Quinoprotein amine dehydrogenase"/>
    <property type="match status" value="1"/>
</dbReference>
<dbReference type="InterPro" id="IPR001680">
    <property type="entry name" value="WD40_rpt"/>
</dbReference>
<keyword evidence="6" id="KW-0966">Cell projection</keyword>
<dbReference type="GO" id="GO:0097730">
    <property type="term" value="C:non-motile cilium"/>
    <property type="evidence" value="ECO:0007669"/>
    <property type="project" value="TreeGrafter"/>
</dbReference>
<keyword evidence="4" id="KW-0677">Repeat</keyword>
<dbReference type="PROSITE" id="PS50294">
    <property type="entry name" value="WD_REPEATS_REGION"/>
    <property type="match status" value="1"/>
</dbReference>
<evidence type="ECO:0000259" key="8">
    <source>
        <dbReference type="Pfam" id="PF23381"/>
    </source>
</evidence>
<dbReference type="PANTHER" id="PTHR12764">
    <property type="entry name" value="WD REPEAT DOMAIN-RELATED"/>
    <property type="match status" value="1"/>
</dbReference>
<evidence type="ECO:0000256" key="4">
    <source>
        <dbReference type="ARBA" id="ARBA00022737"/>
    </source>
</evidence>